<dbReference type="PANTHER" id="PTHR44068:SF1">
    <property type="entry name" value="HYPOTHETICAL LOC100005854"/>
    <property type="match status" value="1"/>
</dbReference>
<comment type="similarity">
    <text evidence="2">Belongs to the class I-like SAM-binding methyltransferase superfamily. Erg6/SMT family.</text>
</comment>
<name>V9LAS5_CALMI</name>
<dbReference type="KEGG" id="cmk:103179086"/>
<dbReference type="Proteomes" id="UP000314986">
    <property type="component" value="Unassembled WGS sequence"/>
</dbReference>
<dbReference type="Gene3D" id="3.40.50.150">
    <property type="entry name" value="Vaccinia Virus protein VP39"/>
    <property type="match status" value="1"/>
</dbReference>
<dbReference type="InterPro" id="IPR013216">
    <property type="entry name" value="Methyltransf_11"/>
</dbReference>
<dbReference type="GO" id="GO:0003838">
    <property type="term" value="F:sterol 24-C-methyltransferase activity"/>
    <property type="evidence" value="ECO:0007669"/>
    <property type="project" value="TreeGrafter"/>
</dbReference>
<reference evidence="5" key="4">
    <citation type="submission" date="2025-05" db="UniProtKB">
        <authorList>
            <consortium name="Ensembl"/>
        </authorList>
    </citation>
    <scope>IDENTIFICATION</scope>
</reference>
<proteinExistence type="evidence at transcript level"/>
<dbReference type="InterPro" id="IPR050447">
    <property type="entry name" value="Erg6_SMT_methyltransf"/>
</dbReference>
<feature type="domain" description="Methyltransferase type 11" evidence="3">
    <location>
        <begin position="50"/>
        <end position="150"/>
    </location>
</feature>
<dbReference type="InterPro" id="IPR029063">
    <property type="entry name" value="SAM-dependent_MTases_sf"/>
</dbReference>
<evidence type="ECO:0000256" key="2">
    <source>
        <dbReference type="ARBA" id="ARBA00038188"/>
    </source>
</evidence>
<dbReference type="STRING" id="7868.ENSCMIP00000000645"/>
<gene>
    <name evidence="5" type="primary">zgc:194242</name>
</gene>
<accession>V9LAS5</accession>
<dbReference type="Pfam" id="PF08241">
    <property type="entry name" value="Methyltransf_11"/>
    <property type="match status" value="1"/>
</dbReference>
<reference evidence="4 6" key="3">
    <citation type="journal article" date="2014" name="Nature">
        <title>Elephant shark genome provides unique insights into gnathostome evolution.</title>
        <authorList>
            <consortium name="International Elephant Shark Genome Sequencing Consortium"/>
            <person name="Venkatesh B."/>
            <person name="Lee A.P."/>
            <person name="Ravi V."/>
            <person name="Maurya A.K."/>
            <person name="Lian M.M."/>
            <person name="Swann J.B."/>
            <person name="Ohta Y."/>
            <person name="Flajnik M.F."/>
            <person name="Sutoh Y."/>
            <person name="Kasahara M."/>
            <person name="Hoon S."/>
            <person name="Gangu V."/>
            <person name="Roy S.W."/>
            <person name="Irimia M."/>
            <person name="Korzh V."/>
            <person name="Kondrychyn I."/>
            <person name="Lim Z.W."/>
            <person name="Tay B.H."/>
            <person name="Tohari S."/>
            <person name="Kong K.W."/>
            <person name="Ho S."/>
            <person name="Lorente-Galdos B."/>
            <person name="Quilez J."/>
            <person name="Marques-Bonet T."/>
            <person name="Raney B.J."/>
            <person name="Ingham P.W."/>
            <person name="Tay A."/>
            <person name="Hillier L.W."/>
            <person name="Minx P."/>
            <person name="Boehm T."/>
            <person name="Wilson R.K."/>
            <person name="Brenner S."/>
            <person name="Warren W.C."/>
        </authorList>
    </citation>
    <scope>NUCLEOTIDE SEQUENCE</scope>
    <source>
        <tissue evidence="4">Kidney</tissue>
    </source>
</reference>
<evidence type="ECO:0000313" key="4">
    <source>
        <dbReference type="EMBL" id="AFP09208.1"/>
    </source>
</evidence>
<dbReference type="GeneTree" id="ENSGT00390000010372"/>
<dbReference type="Ensembl" id="ENSCMIT00000000694.1">
    <property type="protein sequence ID" value="ENSCMIP00000000645.1"/>
    <property type="gene ID" value="ENSCMIG00000000465.1"/>
</dbReference>
<dbReference type="GO" id="GO:0032259">
    <property type="term" value="P:methylation"/>
    <property type="evidence" value="ECO:0007669"/>
    <property type="project" value="UniProtKB-KW"/>
</dbReference>
<dbReference type="OrthoDB" id="10250730at2759"/>
<dbReference type="RefSeq" id="XP_007892364.1">
    <property type="nucleotide sequence ID" value="XM_007894173.2"/>
</dbReference>
<keyword evidence="6" id="KW-1185">Reference proteome</keyword>
<dbReference type="GO" id="GO:0005783">
    <property type="term" value="C:endoplasmic reticulum"/>
    <property type="evidence" value="ECO:0007669"/>
    <property type="project" value="TreeGrafter"/>
</dbReference>
<evidence type="ECO:0000313" key="5">
    <source>
        <dbReference type="Ensembl" id="ENSCMIP00000000645.1"/>
    </source>
</evidence>
<reference evidence="6" key="2">
    <citation type="journal article" date="2007" name="PLoS Biol.">
        <title>Survey sequencing and comparative analysis of the elephant shark (Callorhinchus milii) genome.</title>
        <authorList>
            <person name="Venkatesh B."/>
            <person name="Kirkness E.F."/>
            <person name="Loh Y.H."/>
            <person name="Halpern A.L."/>
            <person name="Lee A.P."/>
            <person name="Johnson J."/>
            <person name="Dandona N."/>
            <person name="Viswanathan L.D."/>
            <person name="Tay A."/>
            <person name="Venter J.C."/>
            <person name="Strausberg R.L."/>
            <person name="Brenner S."/>
        </authorList>
    </citation>
    <scope>NUCLEOTIDE SEQUENCE [LARGE SCALE GENOMIC DNA]</scope>
</reference>
<reference evidence="6" key="1">
    <citation type="journal article" date="2006" name="Science">
        <title>Ancient noncoding elements conserved in the human genome.</title>
        <authorList>
            <person name="Venkatesh B."/>
            <person name="Kirkness E.F."/>
            <person name="Loh Y.H."/>
            <person name="Halpern A.L."/>
            <person name="Lee A.P."/>
            <person name="Johnson J."/>
            <person name="Dandona N."/>
            <person name="Viswanathan L.D."/>
            <person name="Tay A."/>
            <person name="Venter J.C."/>
            <person name="Strausberg R.L."/>
            <person name="Brenner S."/>
        </authorList>
    </citation>
    <scope>NUCLEOTIDE SEQUENCE [LARGE SCALE GENOMIC DNA]</scope>
</reference>
<dbReference type="CDD" id="cd02440">
    <property type="entry name" value="AdoMet_MTases"/>
    <property type="match status" value="1"/>
</dbReference>
<dbReference type="GO" id="GO:0016126">
    <property type="term" value="P:sterol biosynthetic process"/>
    <property type="evidence" value="ECO:0007669"/>
    <property type="project" value="TreeGrafter"/>
</dbReference>
<organism evidence="4">
    <name type="scientific">Callorhinchus milii</name>
    <name type="common">Ghost shark</name>
    <dbReference type="NCBI Taxonomy" id="7868"/>
    <lineage>
        <taxon>Eukaryota</taxon>
        <taxon>Metazoa</taxon>
        <taxon>Chordata</taxon>
        <taxon>Craniata</taxon>
        <taxon>Vertebrata</taxon>
        <taxon>Chondrichthyes</taxon>
        <taxon>Holocephali</taxon>
        <taxon>Chimaeriformes</taxon>
        <taxon>Callorhinchidae</taxon>
        <taxon>Callorhinchus</taxon>
    </lineage>
</organism>
<evidence type="ECO:0000313" key="6">
    <source>
        <dbReference type="Proteomes" id="UP000314986"/>
    </source>
</evidence>
<sequence length="211" mass="24007">MFAERLGRQLRKPTKGLWGWLAKQFFERNNAWLEEAAVGLCRIQPQSQVLELGFGPGLGLRAAADRLPGPGGKLYGLDYSEYMHSVASRRLRTEILAGKVRLFLGSVDRIPLEDSQLDTVYHCNCYYFWPDLSAGSREIHRVMKPGALMVTTFYLKYLESFAASGFLPNTNWKPEQYMEALRAAGFNDVRMEDRQHKGHTFQAIFAIANKP</sequence>
<evidence type="ECO:0000256" key="1">
    <source>
        <dbReference type="ARBA" id="ARBA00022679"/>
    </source>
</evidence>
<dbReference type="OMA" id="QTHYFWP"/>
<dbReference type="SUPFAM" id="SSF53335">
    <property type="entry name" value="S-adenosyl-L-methionine-dependent methyltransferases"/>
    <property type="match status" value="1"/>
</dbReference>
<dbReference type="AlphaFoldDB" id="V9LAS5"/>
<keyword evidence="1 4" id="KW-0808">Transferase</keyword>
<dbReference type="EMBL" id="JW876691">
    <property type="protein sequence ID" value="AFP09208.1"/>
    <property type="molecule type" value="mRNA"/>
</dbReference>
<dbReference type="PANTHER" id="PTHR44068">
    <property type="entry name" value="ZGC:194242"/>
    <property type="match status" value="1"/>
</dbReference>
<dbReference type="GeneID" id="103179086"/>
<evidence type="ECO:0000259" key="3">
    <source>
        <dbReference type="Pfam" id="PF08241"/>
    </source>
</evidence>
<keyword evidence="4" id="KW-0489">Methyltransferase</keyword>
<protein>
    <submittedName>
        <fullName evidence="4">Putative methyltransferase ydaC-like protein</fullName>
    </submittedName>
    <submittedName>
        <fullName evidence="5">Zgc:194242</fullName>
    </submittedName>
</protein>